<dbReference type="PANTHER" id="PTHR30298">
    <property type="entry name" value="H REPEAT-ASSOCIATED PREDICTED TRANSPOSASE"/>
    <property type="match status" value="1"/>
</dbReference>
<dbReference type="Proteomes" id="UP001176806">
    <property type="component" value="Unassembled WGS sequence"/>
</dbReference>
<accession>A0ABT8WRD1</accession>
<proteinExistence type="predicted"/>
<protein>
    <recommendedName>
        <fullName evidence="3">DDE family transposase</fullName>
    </recommendedName>
</protein>
<comment type="caution">
    <text evidence="1">The sequence shown here is derived from an EMBL/GenBank/DDBJ whole genome shotgun (WGS) entry which is preliminary data.</text>
</comment>
<dbReference type="EMBL" id="JAUOEL010000005">
    <property type="protein sequence ID" value="MDO5975713.1"/>
    <property type="molecule type" value="Genomic_DNA"/>
</dbReference>
<keyword evidence="2" id="KW-1185">Reference proteome</keyword>
<reference evidence="1" key="1">
    <citation type="submission" date="2023-07" db="EMBL/GenBank/DDBJ databases">
        <title>Two novel species in the genus Flavivirga.</title>
        <authorList>
            <person name="Kwon K."/>
        </authorList>
    </citation>
    <scope>NUCLEOTIDE SEQUENCE</scope>
    <source>
        <strain evidence="1">KACC 14158</strain>
    </source>
</reference>
<gene>
    <name evidence="1" type="ORF">Q4Q40_16075</name>
</gene>
<organism evidence="1 2">
    <name type="scientific">Flavivirga jejuensis</name>
    <dbReference type="NCBI Taxonomy" id="870487"/>
    <lineage>
        <taxon>Bacteria</taxon>
        <taxon>Pseudomonadati</taxon>
        <taxon>Bacteroidota</taxon>
        <taxon>Flavobacteriia</taxon>
        <taxon>Flavobacteriales</taxon>
        <taxon>Flavobacteriaceae</taxon>
        <taxon>Flavivirga</taxon>
    </lineage>
</organism>
<name>A0ABT8WRD1_9FLAO</name>
<evidence type="ECO:0008006" key="3">
    <source>
        <dbReference type="Google" id="ProtNLM"/>
    </source>
</evidence>
<sequence>MVLGSKIDKNKAPFITEIRKTKKYCIISPHIIRALASEQGVYLGQIKTEDKSNEIKAIPKLLNSISIDNCTITIDAMGYQTEIIETIRNNQTN</sequence>
<evidence type="ECO:0000313" key="1">
    <source>
        <dbReference type="EMBL" id="MDO5975713.1"/>
    </source>
</evidence>
<dbReference type="RefSeq" id="WP_303302928.1">
    <property type="nucleotide sequence ID" value="NZ_BAABDA010000050.1"/>
</dbReference>
<dbReference type="PANTHER" id="PTHR30298:SF0">
    <property type="entry name" value="PROTEIN YBFL-RELATED"/>
    <property type="match status" value="1"/>
</dbReference>
<dbReference type="InterPro" id="IPR051698">
    <property type="entry name" value="Transposase_11-like"/>
</dbReference>
<evidence type="ECO:0000313" key="2">
    <source>
        <dbReference type="Proteomes" id="UP001176806"/>
    </source>
</evidence>